<evidence type="ECO:0000259" key="1">
    <source>
        <dbReference type="Pfam" id="PF11706"/>
    </source>
</evidence>
<protein>
    <submittedName>
        <fullName evidence="2">CGNR zinc finger domain-containing protein</fullName>
    </submittedName>
</protein>
<evidence type="ECO:0000313" key="2">
    <source>
        <dbReference type="EMBL" id="MCY0389299.1"/>
    </source>
</evidence>
<organism evidence="2 3">
    <name type="scientific">Robbsia betulipollinis</name>
    <dbReference type="NCBI Taxonomy" id="2981849"/>
    <lineage>
        <taxon>Bacteria</taxon>
        <taxon>Pseudomonadati</taxon>
        <taxon>Pseudomonadota</taxon>
        <taxon>Betaproteobacteria</taxon>
        <taxon>Burkholderiales</taxon>
        <taxon>Burkholderiaceae</taxon>
        <taxon>Robbsia</taxon>
    </lineage>
</organism>
<comment type="caution">
    <text evidence="2">The sequence shown here is derived from an EMBL/GenBank/DDBJ whole genome shotgun (WGS) entry which is preliminary data.</text>
</comment>
<dbReference type="Pfam" id="PF11706">
    <property type="entry name" value="zf-CGNR"/>
    <property type="match status" value="1"/>
</dbReference>
<dbReference type="EMBL" id="JAPMXC010000010">
    <property type="protein sequence ID" value="MCY0389299.1"/>
    <property type="molecule type" value="Genomic_DNA"/>
</dbReference>
<dbReference type="SUPFAM" id="SSF160904">
    <property type="entry name" value="Jann2411-like"/>
    <property type="match status" value="1"/>
</dbReference>
<evidence type="ECO:0000313" key="3">
    <source>
        <dbReference type="Proteomes" id="UP001082899"/>
    </source>
</evidence>
<gene>
    <name evidence="2" type="ORF">OVY01_19310</name>
</gene>
<dbReference type="Proteomes" id="UP001082899">
    <property type="component" value="Unassembled WGS sequence"/>
</dbReference>
<keyword evidence="3" id="KW-1185">Reference proteome</keyword>
<proteinExistence type="predicted"/>
<dbReference type="Gene3D" id="1.10.3300.10">
    <property type="entry name" value="Jann2411-like domain"/>
    <property type="match status" value="1"/>
</dbReference>
<dbReference type="InterPro" id="IPR023286">
    <property type="entry name" value="ABATE_dom_sf"/>
</dbReference>
<sequence>MRLRVAHADPIFVAFVPSMVANAILTSEWRRLKTCAGCRRVFYDHTRNGSKRWCGMTKGGPDGRAR</sequence>
<reference evidence="2" key="1">
    <citation type="submission" date="2022-11" db="EMBL/GenBank/DDBJ databases">
        <title>Robbsia betulipollinis sp. nov., isolated from pollen of birch (Betula pendula).</title>
        <authorList>
            <person name="Shi H."/>
            <person name="Ambika Manirajan B."/>
            <person name="Ratering S."/>
            <person name="Geissler-Plaum R."/>
            <person name="Schnell S."/>
        </authorList>
    </citation>
    <scope>NUCLEOTIDE SEQUENCE</scope>
    <source>
        <strain evidence="2">Bb-Pol-6</strain>
    </source>
</reference>
<name>A0ABT3ZRX0_9BURK</name>
<feature type="domain" description="Zinc finger CGNR" evidence="1">
    <location>
        <begin position="31"/>
        <end position="58"/>
    </location>
</feature>
<dbReference type="InterPro" id="IPR021005">
    <property type="entry name" value="Znf_CGNR"/>
</dbReference>
<accession>A0ABT3ZRX0</accession>
<dbReference type="RefSeq" id="WP_267849201.1">
    <property type="nucleotide sequence ID" value="NZ_JAPMXC010000010.1"/>
</dbReference>